<evidence type="ECO:0000256" key="4">
    <source>
        <dbReference type="ARBA" id="ARBA00023002"/>
    </source>
</evidence>
<keyword evidence="5 7" id="KW-0408">Iron</keyword>
<dbReference type="InterPro" id="IPR002401">
    <property type="entry name" value="Cyt_P450_E_grp-I"/>
</dbReference>
<evidence type="ECO:0000313" key="8">
    <source>
        <dbReference type="EMBL" id="SFR34286.1"/>
    </source>
</evidence>
<dbReference type="GO" id="GO:0005506">
    <property type="term" value="F:iron ion binding"/>
    <property type="evidence" value="ECO:0007669"/>
    <property type="project" value="InterPro"/>
</dbReference>
<dbReference type="CDD" id="cd20620">
    <property type="entry name" value="CYP132-like"/>
    <property type="match status" value="1"/>
</dbReference>
<accession>A0A1I6FWL7</accession>
<dbReference type="InterPro" id="IPR017972">
    <property type="entry name" value="Cyt_P450_CS"/>
</dbReference>
<proteinExistence type="inferred from homology"/>
<dbReference type="InterPro" id="IPR001128">
    <property type="entry name" value="Cyt_P450"/>
</dbReference>
<dbReference type="PRINTS" id="PR00385">
    <property type="entry name" value="P450"/>
</dbReference>
<keyword evidence="3 7" id="KW-0479">Metal-binding</keyword>
<dbReference type="InterPro" id="IPR050196">
    <property type="entry name" value="Cytochrome_P450_Monoox"/>
</dbReference>
<keyword evidence="2 7" id="KW-0349">Heme</keyword>
<dbReference type="PROSITE" id="PS00086">
    <property type="entry name" value="CYTOCHROME_P450"/>
    <property type="match status" value="1"/>
</dbReference>
<gene>
    <name evidence="8" type="ORF">SAMN04488124_0435</name>
</gene>
<evidence type="ECO:0000256" key="2">
    <source>
        <dbReference type="ARBA" id="ARBA00022617"/>
    </source>
</evidence>
<organism evidence="8 9">
    <name type="scientific">Halogeometricum limi</name>
    <dbReference type="NCBI Taxonomy" id="555875"/>
    <lineage>
        <taxon>Archaea</taxon>
        <taxon>Methanobacteriati</taxon>
        <taxon>Methanobacteriota</taxon>
        <taxon>Stenosarchaea group</taxon>
        <taxon>Halobacteria</taxon>
        <taxon>Halobacteriales</taxon>
        <taxon>Haloferacaceae</taxon>
        <taxon>Halogeometricum</taxon>
    </lineage>
</organism>
<dbReference type="PANTHER" id="PTHR24291:SF50">
    <property type="entry name" value="BIFUNCTIONAL ALBAFLAVENONE MONOOXYGENASE_TERPENE SYNTHASE"/>
    <property type="match status" value="1"/>
</dbReference>
<keyword evidence="9" id="KW-1185">Reference proteome</keyword>
<evidence type="ECO:0000256" key="1">
    <source>
        <dbReference type="ARBA" id="ARBA00010617"/>
    </source>
</evidence>
<sequence>MSDEPAVSEFPPGPTGLPVVGAMPQSILGGLEFRERVAEEYGDIVHWQTHRGHTYQLNDPEYIGQVLVHNNTNYVKGEQFQRLLGPLLGNGILNSEGEAWRRNRHLVQPAFHPDRIEVYAEMMTELTEEMLEGWSDGETRRVHEDMMELTLRIVSKALFGVDIDEHVEEIENAVNDFLPATTSLPNYLLPEGVPLPSRRRMKAARETLDDVVDDIIQRKRADPGEHDVVSMLLAARDEGGSSLSDEQIRDEAITLLTAGHETTAVSLTYTIHLLAQHPEIEAKLVAELDSELGDERPTMGDLSDLEYTEQVVEESMRLFPPVPGIVREAEAPDEIGGYTIPAGAKVFMDQWVVHRDARWYDDPLAFEPGRWTKEFKQSLPPLAYFPFGSGPRRCIGDRFAMLEARLILATLYQDHHLELVSDRNLEVVPTITSRPKEDVRARVHERSADEASNGSR</sequence>
<evidence type="ECO:0000313" key="9">
    <source>
        <dbReference type="Proteomes" id="UP000243250"/>
    </source>
</evidence>
<dbReference type="Gene3D" id="1.10.630.10">
    <property type="entry name" value="Cytochrome P450"/>
    <property type="match status" value="1"/>
</dbReference>
<evidence type="ECO:0000256" key="3">
    <source>
        <dbReference type="ARBA" id="ARBA00022723"/>
    </source>
</evidence>
<dbReference type="PRINTS" id="PR00463">
    <property type="entry name" value="EP450I"/>
</dbReference>
<dbReference type="GO" id="GO:0004497">
    <property type="term" value="F:monooxygenase activity"/>
    <property type="evidence" value="ECO:0007669"/>
    <property type="project" value="UniProtKB-KW"/>
</dbReference>
<dbReference type="InterPro" id="IPR036396">
    <property type="entry name" value="Cyt_P450_sf"/>
</dbReference>
<dbReference type="AlphaFoldDB" id="A0A1I6FWL7"/>
<dbReference type="SUPFAM" id="SSF48264">
    <property type="entry name" value="Cytochrome P450"/>
    <property type="match status" value="1"/>
</dbReference>
<protein>
    <submittedName>
        <fullName evidence="8">Cytochrome P450</fullName>
    </submittedName>
</protein>
<evidence type="ECO:0000256" key="6">
    <source>
        <dbReference type="ARBA" id="ARBA00023033"/>
    </source>
</evidence>
<name>A0A1I6FWL7_9EURY</name>
<keyword evidence="6 7" id="KW-0503">Monooxygenase</keyword>
<dbReference type="STRING" id="555875.SAMN04488124_0435"/>
<dbReference type="Proteomes" id="UP000243250">
    <property type="component" value="Unassembled WGS sequence"/>
</dbReference>
<dbReference type="Pfam" id="PF00067">
    <property type="entry name" value="p450"/>
    <property type="match status" value="1"/>
</dbReference>
<dbReference type="PANTHER" id="PTHR24291">
    <property type="entry name" value="CYTOCHROME P450 FAMILY 4"/>
    <property type="match status" value="1"/>
</dbReference>
<evidence type="ECO:0000256" key="7">
    <source>
        <dbReference type="RuleBase" id="RU000461"/>
    </source>
</evidence>
<reference evidence="9" key="1">
    <citation type="submission" date="2016-10" db="EMBL/GenBank/DDBJ databases">
        <authorList>
            <person name="Varghese N."/>
            <person name="Submissions S."/>
        </authorList>
    </citation>
    <scope>NUCLEOTIDE SEQUENCE [LARGE SCALE GENOMIC DNA]</scope>
    <source>
        <strain evidence="9">CGMCC 1.8711</strain>
    </source>
</reference>
<dbReference type="GO" id="GO:0016705">
    <property type="term" value="F:oxidoreductase activity, acting on paired donors, with incorporation or reduction of molecular oxygen"/>
    <property type="evidence" value="ECO:0007669"/>
    <property type="project" value="InterPro"/>
</dbReference>
<keyword evidence="4 7" id="KW-0560">Oxidoreductase</keyword>
<comment type="similarity">
    <text evidence="1 7">Belongs to the cytochrome P450 family.</text>
</comment>
<dbReference type="GO" id="GO:0020037">
    <property type="term" value="F:heme binding"/>
    <property type="evidence" value="ECO:0007669"/>
    <property type="project" value="InterPro"/>
</dbReference>
<evidence type="ECO:0000256" key="5">
    <source>
        <dbReference type="ARBA" id="ARBA00023004"/>
    </source>
</evidence>
<dbReference type="EMBL" id="FOYS01000001">
    <property type="protein sequence ID" value="SFR34286.1"/>
    <property type="molecule type" value="Genomic_DNA"/>
</dbReference>
<dbReference type="OrthoDB" id="9881at2157"/>
<dbReference type="RefSeq" id="WP_089876331.1">
    <property type="nucleotide sequence ID" value="NZ_FOYS01000001.1"/>
</dbReference>